<accession>A0ABR5F282</accession>
<protein>
    <recommendedName>
        <fullName evidence="3">YbaB/EbfC DNA-binding family protein</fullName>
    </recommendedName>
</protein>
<dbReference type="Proteomes" id="UP000035425">
    <property type="component" value="Unassembled WGS sequence"/>
</dbReference>
<reference evidence="1 2" key="1">
    <citation type="submission" date="2014-12" db="EMBL/GenBank/DDBJ databases">
        <title>Frankia sp. BMG5.1 draft genome.</title>
        <authorList>
            <person name="Gtari M."/>
            <person name="Ghodhbane-Gtari F."/>
            <person name="Nouioui I."/>
            <person name="Ktari A."/>
            <person name="Hezbri K."/>
            <person name="Mimouni W."/>
            <person name="Sbissi I."/>
            <person name="Ayari A."/>
            <person name="Yamanaka T."/>
            <person name="Normand P."/>
            <person name="Tisa L.S."/>
            <person name="Boudabous A."/>
        </authorList>
    </citation>
    <scope>NUCLEOTIDE SEQUENCE [LARGE SCALE GENOMIC DNA]</scope>
    <source>
        <strain evidence="1 2">BMG5.1</strain>
    </source>
</reference>
<evidence type="ECO:0000313" key="1">
    <source>
        <dbReference type="EMBL" id="KLL10811.1"/>
    </source>
</evidence>
<organism evidence="1 2">
    <name type="scientific">Protofrankia coriariae</name>
    <dbReference type="NCBI Taxonomy" id="1562887"/>
    <lineage>
        <taxon>Bacteria</taxon>
        <taxon>Bacillati</taxon>
        <taxon>Actinomycetota</taxon>
        <taxon>Actinomycetes</taxon>
        <taxon>Frankiales</taxon>
        <taxon>Frankiaceae</taxon>
        <taxon>Protofrankia</taxon>
    </lineage>
</organism>
<evidence type="ECO:0008006" key="3">
    <source>
        <dbReference type="Google" id="ProtNLM"/>
    </source>
</evidence>
<comment type="caution">
    <text evidence="1">The sequence shown here is derived from an EMBL/GenBank/DDBJ whole genome shotgun (WGS) entry which is preliminary data.</text>
</comment>
<evidence type="ECO:0000313" key="2">
    <source>
        <dbReference type="Proteomes" id="UP000035425"/>
    </source>
</evidence>
<sequence length="112" mass="11843">MSIFSRTAQPEAAPADDLDARVQAAVRAALAPPADPVPVPPVPAESTEFEVIRDADGQVVGYKVAESRHGAVVRVLDLSPAERDAYIQAGVVEAKRAVRERIEQAMADGARA</sequence>
<dbReference type="EMBL" id="JWIO01000025">
    <property type="protein sequence ID" value="KLL10811.1"/>
    <property type="molecule type" value="Genomic_DNA"/>
</dbReference>
<keyword evidence="2" id="KW-1185">Reference proteome</keyword>
<name>A0ABR5F282_9ACTN</name>
<proteinExistence type="predicted"/>
<dbReference type="RefSeq" id="WP_047223763.1">
    <property type="nucleotide sequence ID" value="NZ_JWIO01000025.1"/>
</dbReference>
<gene>
    <name evidence="1" type="ORF">FrCorBMG51_15445</name>
</gene>